<dbReference type="KEGG" id="pais:PFX98_17835"/>
<feature type="domain" description="Winged helix-turn-helix" evidence="1">
    <location>
        <begin position="28"/>
        <end position="95"/>
    </location>
</feature>
<reference evidence="2" key="1">
    <citation type="submission" date="2023-01" db="EMBL/GenBank/DDBJ databases">
        <title>Whole genome sequence of Paucibacter sp. S2-9 isolated from pond sediment.</title>
        <authorList>
            <person name="Jung J.Y."/>
        </authorList>
    </citation>
    <scope>NUCLEOTIDE SEQUENCE</scope>
    <source>
        <strain evidence="2">S2-9</strain>
    </source>
</reference>
<dbReference type="RefSeq" id="WP_285231835.1">
    <property type="nucleotide sequence ID" value="NZ_CP116346.1"/>
</dbReference>
<dbReference type="AlphaFoldDB" id="A0AA95SPG2"/>
<dbReference type="Pfam" id="PF14090">
    <property type="entry name" value="HTH_39"/>
    <property type="match status" value="1"/>
</dbReference>
<dbReference type="Proteomes" id="UP001177769">
    <property type="component" value="Chromosome"/>
</dbReference>
<dbReference type="EMBL" id="CP116346">
    <property type="protein sequence ID" value="WIT10761.1"/>
    <property type="molecule type" value="Genomic_DNA"/>
</dbReference>
<evidence type="ECO:0000313" key="3">
    <source>
        <dbReference type="Proteomes" id="UP001177769"/>
    </source>
</evidence>
<organism evidence="2 3">
    <name type="scientific">Paucibacter sediminis</name>
    <dbReference type="NCBI Taxonomy" id="3019553"/>
    <lineage>
        <taxon>Bacteria</taxon>
        <taxon>Pseudomonadati</taxon>
        <taxon>Pseudomonadota</taxon>
        <taxon>Betaproteobacteria</taxon>
        <taxon>Burkholderiales</taxon>
        <taxon>Sphaerotilaceae</taxon>
        <taxon>Roseateles</taxon>
    </lineage>
</organism>
<proteinExistence type="predicted"/>
<name>A0AA95SPG2_9BURK</name>
<evidence type="ECO:0000259" key="1">
    <source>
        <dbReference type="Pfam" id="PF14090"/>
    </source>
</evidence>
<dbReference type="InterPro" id="IPR055245">
    <property type="entry name" value="HTH_proteobacteria"/>
</dbReference>
<gene>
    <name evidence="2" type="ORF">PFX98_17835</name>
</gene>
<protein>
    <submittedName>
        <fullName evidence="2">Helix-turn-helix domain-containing protein</fullName>
    </submittedName>
</protein>
<keyword evidence="3" id="KW-1185">Reference proteome</keyword>
<sequence length="103" mass="11717">MDEKKTTPEKEAALKNLRDQFKGTDTSTQINLLAAALRLCSSITTYEASRWLDIYHPAGRIKDLRDAGFEILTLWTVVKTEANVSHRIGRYVLIREPQQEQAA</sequence>
<accession>A0AA95SPG2</accession>
<evidence type="ECO:0000313" key="2">
    <source>
        <dbReference type="EMBL" id="WIT10761.1"/>
    </source>
</evidence>